<organism evidence="1">
    <name type="scientific">Arundo donax</name>
    <name type="common">Giant reed</name>
    <name type="synonym">Donax arundinaceus</name>
    <dbReference type="NCBI Taxonomy" id="35708"/>
    <lineage>
        <taxon>Eukaryota</taxon>
        <taxon>Viridiplantae</taxon>
        <taxon>Streptophyta</taxon>
        <taxon>Embryophyta</taxon>
        <taxon>Tracheophyta</taxon>
        <taxon>Spermatophyta</taxon>
        <taxon>Magnoliopsida</taxon>
        <taxon>Liliopsida</taxon>
        <taxon>Poales</taxon>
        <taxon>Poaceae</taxon>
        <taxon>PACMAD clade</taxon>
        <taxon>Arundinoideae</taxon>
        <taxon>Arundineae</taxon>
        <taxon>Arundo</taxon>
    </lineage>
</organism>
<sequence length="43" mass="4677">MSVHCLIDAGVEKKTQSTSETFQTESTNYPCGWCSSIGLNILP</sequence>
<reference evidence="1" key="1">
    <citation type="submission" date="2014-09" db="EMBL/GenBank/DDBJ databases">
        <authorList>
            <person name="Magalhaes I.L.F."/>
            <person name="Oliveira U."/>
            <person name="Santos F.R."/>
            <person name="Vidigal T.H.D.A."/>
            <person name="Brescovit A.D."/>
            <person name="Santos A.J."/>
        </authorList>
    </citation>
    <scope>NUCLEOTIDE SEQUENCE</scope>
    <source>
        <tissue evidence="1">Shoot tissue taken approximately 20 cm above the soil surface</tissue>
    </source>
</reference>
<name>A0A0A8XXU9_ARUDO</name>
<protein>
    <submittedName>
        <fullName evidence="1">Uncharacterized protein</fullName>
    </submittedName>
</protein>
<dbReference type="EMBL" id="GBRH01279224">
    <property type="protein sequence ID" value="JAD18671.1"/>
    <property type="molecule type" value="Transcribed_RNA"/>
</dbReference>
<dbReference type="AlphaFoldDB" id="A0A0A8XXU9"/>
<proteinExistence type="predicted"/>
<evidence type="ECO:0000313" key="1">
    <source>
        <dbReference type="EMBL" id="JAD18671.1"/>
    </source>
</evidence>
<accession>A0A0A8XXU9</accession>
<reference evidence="1" key="2">
    <citation type="journal article" date="2015" name="Data Brief">
        <title>Shoot transcriptome of the giant reed, Arundo donax.</title>
        <authorList>
            <person name="Barrero R.A."/>
            <person name="Guerrero F.D."/>
            <person name="Moolhuijzen P."/>
            <person name="Goolsby J.A."/>
            <person name="Tidwell J."/>
            <person name="Bellgard S.E."/>
            <person name="Bellgard M.I."/>
        </authorList>
    </citation>
    <scope>NUCLEOTIDE SEQUENCE</scope>
    <source>
        <tissue evidence="1">Shoot tissue taken approximately 20 cm above the soil surface</tissue>
    </source>
</reference>